<dbReference type="EMBL" id="MPUH01002622">
    <property type="protein sequence ID" value="OMJ64965.1"/>
    <property type="molecule type" value="Genomic_DNA"/>
</dbReference>
<evidence type="ECO:0000313" key="2">
    <source>
        <dbReference type="Proteomes" id="UP000187209"/>
    </source>
</evidence>
<dbReference type="Proteomes" id="UP000187209">
    <property type="component" value="Unassembled WGS sequence"/>
</dbReference>
<keyword evidence="2" id="KW-1185">Reference proteome</keyword>
<protein>
    <submittedName>
        <fullName evidence="1">Uncharacterized protein</fullName>
    </submittedName>
</protein>
<dbReference type="AlphaFoldDB" id="A0A1R2AKJ8"/>
<sequence length="90" mass="10447">MHFEQIPFEQVLQAVEQNTSHVFVEVNEYPGLQIMQSTDELHSPQFEIHALQEVSDKKYPPEHVRQTVELEQLIQPNGHDGVQIPDMVNE</sequence>
<gene>
    <name evidence="1" type="ORF">SteCoe_40636</name>
</gene>
<comment type="caution">
    <text evidence="1">The sequence shown here is derived from an EMBL/GenBank/DDBJ whole genome shotgun (WGS) entry which is preliminary data.</text>
</comment>
<reference evidence="1 2" key="1">
    <citation type="submission" date="2016-11" db="EMBL/GenBank/DDBJ databases">
        <title>The macronuclear genome of Stentor coeruleus: a giant cell with tiny introns.</title>
        <authorList>
            <person name="Slabodnick M."/>
            <person name="Ruby J.G."/>
            <person name="Reiff S.B."/>
            <person name="Swart E.C."/>
            <person name="Gosai S."/>
            <person name="Prabakaran S."/>
            <person name="Witkowska E."/>
            <person name="Larue G.E."/>
            <person name="Fisher S."/>
            <person name="Freeman R.M."/>
            <person name="Gunawardena J."/>
            <person name="Chu W."/>
            <person name="Stover N.A."/>
            <person name="Gregory B.D."/>
            <person name="Nowacki M."/>
            <person name="Derisi J."/>
            <person name="Roy S.W."/>
            <person name="Marshall W.F."/>
            <person name="Sood P."/>
        </authorList>
    </citation>
    <scope>NUCLEOTIDE SEQUENCE [LARGE SCALE GENOMIC DNA]</scope>
    <source>
        <strain evidence="1">WM001</strain>
    </source>
</reference>
<organism evidence="1 2">
    <name type="scientific">Stentor coeruleus</name>
    <dbReference type="NCBI Taxonomy" id="5963"/>
    <lineage>
        <taxon>Eukaryota</taxon>
        <taxon>Sar</taxon>
        <taxon>Alveolata</taxon>
        <taxon>Ciliophora</taxon>
        <taxon>Postciliodesmatophora</taxon>
        <taxon>Heterotrichea</taxon>
        <taxon>Heterotrichida</taxon>
        <taxon>Stentoridae</taxon>
        <taxon>Stentor</taxon>
    </lineage>
</organism>
<evidence type="ECO:0000313" key="1">
    <source>
        <dbReference type="EMBL" id="OMJ64965.1"/>
    </source>
</evidence>
<accession>A0A1R2AKJ8</accession>
<name>A0A1R2AKJ8_9CILI</name>
<proteinExistence type="predicted"/>